<evidence type="ECO:0000256" key="3">
    <source>
        <dbReference type="ARBA" id="ARBA00022603"/>
    </source>
</evidence>
<gene>
    <name evidence="6" type="ORF">MNBD_GAMMA04-555</name>
</gene>
<protein>
    <submittedName>
        <fullName evidence="6">Ribosomal protein L11 methyltransferase</fullName>
    </submittedName>
</protein>
<comment type="similarity">
    <text evidence="1">Belongs to the methyltransferase superfamily. PrmA family.</text>
</comment>
<dbReference type="Pfam" id="PF06325">
    <property type="entry name" value="PrmA"/>
    <property type="match status" value="1"/>
</dbReference>
<evidence type="ECO:0000256" key="4">
    <source>
        <dbReference type="ARBA" id="ARBA00022679"/>
    </source>
</evidence>
<dbReference type="GO" id="GO:0016279">
    <property type="term" value="F:protein-lysine N-methyltransferase activity"/>
    <property type="evidence" value="ECO:0007669"/>
    <property type="project" value="TreeGrafter"/>
</dbReference>
<keyword evidence="5" id="KW-0949">S-adenosyl-L-methionine</keyword>
<sequence>MAWIQINTTVSEPLAEQLSDAFMEVNAASVTFQDAKDQPIFEPDLGTTPIWQQTKVVGLFDAEVDSQAIIQQLTRLLPDVGASAYRVEPLEDKDWVRAWMDQFKPMQFGDNLWIVPSWSQPPQPDAVNLMLDPGLAFGTGTHPTTSLCLTWLDQHPPKGLSVIDYGCGSGILALAAQKLQAASVSGTDIDPQAITASKQNAERNQEKIDFELVDAFHAAPCDLLIANILAGPLKELATEFDRLLKPEGTLVLSGLLANQADELIAHYQTFGIELTTFEQQDEWGLLAGQKAKDKSAANSC</sequence>
<dbReference type="AlphaFoldDB" id="A0A3B0VW95"/>
<reference evidence="6" key="1">
    <citation type="submission" date="2018-06" db="EMBL/GenBank/DDBJ databases">
        <authorList>
            <person name="Zhirakovskaya E."/>
        </authorList>
    </citation>
    <scope>NUCLEOTIDE SEQUENCE</scope>
</reference>
<accession>A0A3B0VW95</accession>
<keyword evidence="2" id="KW-0963">Cytoplasm</keyword>
<evidence type="ECO:0000256" key="5">
    <source>
        <dbReference type="ARBA" id="ARBA00022691"/>
    </source>
</evidence>
<evidence type="ECO:0000313" key="6">
    <source>
        <dbReference type="EMBL" id="VAW47925.1"/>
    </source>
</evidence>
<dbReference type="CDD" id="cd02440">
    <property type="entry name" value="AdoMet_MTases"/>
    <property type="match status" value="1"/>
</dbReference>
<dbReference type="NCBIfam" id="TIGR00406">
    <property type="entry name" value="prmA"/>
    <property type="match status" value="1"/>
</dbReference>
<dbReference type="InterPro" id="IPR029063">
    <property type="entry name" value="SAM-dependent_MTases_sf"/>
</dbReference>
<dbReference type="PIRSF" id="PIRSF000401">
    <property type="entry name" value="RPL11_MTase"/>
    <property type="match status" value="1"/>
</dbReference>
<evidence type="ECO:0000256" key="1">
    <source>
        <dbReference type="ARBA" id="ARBA00009741"/>
    </source>
</evidence>
<evidence type="ECO:0000256" key="2">
    <source>
        <dbReference type="ARBA" id="ARBA00022490"/>
    </source>
</evidence>
<dbReference type="SUPFAM" id="SSF53335">
    <property type="entry name" value="S-adenosyl-L-methionine-dependent methyltransferases"/>
    <property type="match status" value="1"/>
</dbReference>
<dbReference type="EMBL" id="UOFB01000225">
    <property type="protein sequence ID" value="VAW47925.1"/>
    <property type="molecule type" value="Genomic_DNA"/>
</dbReference>
<dbReference type="InterPro" id="IPR050078">
    <property type="entry name" value="Ribosomal_L11_MeTrfase_PrmA"/>
</dbReference>
<organism evidence="6">
    <name type="scientific">hydrothermal vent metagenome</name>
    <dbReference type="NCBI Taxonomy" id="652676"/>
    <lineage>
        <taxon>unclassified sequences</taxon>
        <taxon>metagenomes</taxon>
        <taxon>ecological metagenomes</taxon>
    </lineage>
</organism>
<dbReference type="GO" id="GO:0032259">
    <property type="term" value="P:methylation"/>
    <property type="evidence" value="ECO:0007669"/>
    <property type="project" value="UniProtKB-KW"/>
</dbReference>
<dbReference type="PANTHER" id="PTHR43648:SF1">
    <property type="entry name" value="ELECTRON TRANSFER FLAVOPROTEIN BETA SUBUNIT LYSINE METHYLTRANSFERASE"/>
    <property type="match status" value="1"/>
</dbReference>
<name>A0A3B0VW95_9ZZZZ</name>
<keyword evidence="6" id="KW-0689">Ribosomal protein</keyword>
<dbReference type="Gene3D" id="3.40.50.150">
    <property type="entry name" value="Vaccinia Virus protein VP39"/>
    <property type="match status" value="1"/>
</dbReference>
<keyword evidence="3 6" id="KW-0489">Methyltransferase</keyword>
<dbReference type="InterPro" id="IPR004498">
    <property type="entry name" value="Ribosomal_PrmA_MeTrfase"/>
</dbReference>
<dbReference type="GO" id="GO:0005840">
    <property type="term" value="C:ribosome"/>
    <property type="evidence" value="ECO:0007669"/>
    <property type="project" value="UniProtKB-KW"/>
</dbReference>
<dbReference type="HAMAP" id="MF_00735">
    <property type="entry name" value="Methyltr_PrmA"/>
    <property type="match status" value="1"/>
</dbReference>
<keyword evidence="6" id="KW-0687">Ribonucleoprotein</keyword>
<keyword evidence="4 6" id="KW-0808">Transferase</keyword>
<dbReference type="GO" id="GO:0005829">
    <property type="term" value="C:cytosol"/>
    <property type="evidence" value="ECO:0007669"/>
    <property type="project" value="TreeGrafter"/>
</dbReference>
<proteinExistence type="inferred from homology"/>
<dbReference type="PANTHER" id="PTHR43648">
    <property type="entry name" value="ELECTRON TRANSFER FLAVOPROTEIN BETA SUBUNIT LYSINE METHYLTRANSFERASE"/>
    <property type="match status" value="1"/>
</dbReference>